<gene>
    <name evidence="1" type="ORF">LOK49_LG11G00944</name>
</gene>
<reference evidence="1 2" key="1">
    <citation type="journal article" date="2022" name="Plant J.">
        <title>Chromosome-level genome of Camellia lanceoleosa provides a valuable resource for understanding genome evolution and self-incompatibility.</title>
        <authorList>
            <person name="Gong W."/>
            <person name="Xiao S."/>
            <person name="Wang L."/>
            <person name="Liao Z."/>
            <person name="Chang Y."/>
            <person name="Mo W."/>
            <person name="Hu G."/>
            <person name="Li W."/>
            <person name="Zhao G."/>
            <person name="Zhu H."/>
            <person name="Hu X."/>
            <person name="Ji K."/>
            <person name="Xiang X."/>
            <person name="Song Q."/>
            <person name="Yuan D."/>
            <person name="Jin S."/>
            <person name="Zhang L."/>
        </authorList>
    </citation>
    <scope>NUCLEOTIDE SEQUENCE [LARGE SCALE GENOMIC DNA]</scope>
    <source>
        <strain evidence="1">SQ_2022a</strain>
    </source>
</reference>
<comment type="caution">
    <text evidence="1">The sequence shown here is derived from an EMBL/GenBank/DDBJ whole genome shotgun (WGS) entry which is preliminary data.</text>
</comment>
<name>A0ACC0FZM3_9ERIC</name>
<proteinExistence type="predicted"/>
<dbReference type="EMBL" id="CM045769">
    <property type="protein sequence ID" value="KAI7994235.1"/>
    <property type="molecule type" value="Genomic_DNA"/>
</dbReference>
<sequence>MELAEDGFFPKTQITAISVGDEVLTTVPSSSPLLVTAIESLYTALVAANLHTQIKISSPHAASIVLDPFPPSQAFFNQSLFQSIPDPVCITIASILVLGS</sequence>
<organism evidence="1 2">
    <name type="scientific">Camellia lanceoleosa</name>
    <dbReference type="NCBI Taxonomy" id="1840588"/>
    <lineage>
        <taxon>Eukaryota</taxon>
        <taxon>Viridiplantae</taxon>
        <taxon>Streptophyta</taxon>
        <taxon>Embryophyta</taxon>
        <taxon>Tracheophyta</taxon>
        <taxon>Spermatophyta</taxon>
        <taxon>Magnoliopsida</taxon>
        <taxon>eudicotyledons</taxon>
        <taxon>Gunneridae</taxon>
        <taxon>Pentapetalae</taxon>
        <taxon>asterids</taxon>
        <taxon>Ericales</taxon>
        <taxon>Theaceae</taxon>
        <taxon>Camellia</taxon>
    </lineage>
</organism>
<keyword evidence="2" id="KW-1185">Reference proteome</keyword>
<evidence type="ECO:0000313" key="1">
    <source>
        <dbReference type="EMBL" id="KAI7994235.1"/>
    </source>
</evidence>
<evidence type="ECO:0000313" key="2">
    <source>
        <dbReference type="Proteomes" id="UP001060215"/>
    </source>
</evidence>
<accession>A0ACC0FZM3</accession>
<dbReference type="Proteomes" id="UP001060215">
    <property type="component" value="Chromosome 12"/>
</dbReference>
<protein>
    <submittedName>
        <fullName evidence="1">Glucan endo-1,3-beta-glucosidase 1</fullName>
    </submittedName>
</protein>